<organism evidence="1 2">
    <name type="scientific">Schizopora paradoxa</name>
    <dbReference type="NCBI Taxonomy" id="27342"/>
    <lineage>
        <taxon>Eukaryota</taxon>
        <taxon>Fungi</taxon>
        <taxon>Dikarya</taxon>
        <taxon>Basidiomycota</taxon>
        <taxon>Agaricomycotina</taxon>
        <taxon>Agaricomycetes</taxon>
        <taxon>Hymenochaetales</taxon>
        <taxon>Schizoporaceae</taxon>
        <taxon>Schizopora</taxon>
    </lineage>
</organism>
<gene>
    <name evidence="1" type="ORF">SCHPADRAFT_834529</name>
</gene>
<accession>A0A0H2RB37</accession>
<reference evidence="1 2" key="1">
    <citation type="submission" date="2015-04" db="EMBL/GenBank/DDBJ databases">
        <title>Complete genome sequence of Schizopora paradoxa KUC8140, a cosmopolitan wood degrader in East Asia.</title>
        <authorList>
            <consortium name="DOE Joint Genome Institute"/>
            <person name="Min B."/>
            <person name="Park H."/>
            <person name="Jang Y."/>
            <person name="Kim J.-J."/>
            <person name="Kim K.H."/>
            <person name="Pangilinan J."/>
            <person name="Lipzen A."/>
            <person name="Riley R."/>
            <person name="Grigoriev I.V."/>
            <person name="Spatafora J.W."/>
            <person name="Choi I.-G."/>
        </authorList>
    </citation>
    <scope>NUCLEOTIDE SEQUENCE [LARGE SCALE GENOMIC DNA]</scope>
    <source>
        <strain evidence="1 2">KUC8140</strain>
    </source>
</reference>
<evidence type="ECO:0000313" key="1">
    <source>
        <dbReference type="EMBL" id="KLO09024.1"/>
    </source>
</evidence>
<dbReference type="OrthoDB" id="3222453at2759"/>
<dbReference type="Proteomes" id="UP000053477">
    <property type="component" value="Unassembled WGS sequence"/>
</dbReference>
<dbReference type="EMBL" id="KQ086069">
    <property type="protein sequence ID" value="KLO09024.1"/>
    <property type="molecule type" value="Genomic_DNA"/>
</dbReference>
<proteinExistence type="predicted"/>
<dbReference type="AlphaFoldDB" id="A0A0H2RB37"/>
<evidence type="ECO:0000313" key="2">
    <source>
        <dbReference type="Proteomes" id="UP000053477"/>
    </source>
</evidence>
<dbReference type="STRING" id="27342.A0A0H2RB37"/>
<sequence length="345" mass="38627">MNLNPARHPTKLLPIHELYADQLLCLKIGYGLYEPDPGEGEDEVHVGDVGYVFHGRFKRLHNVLTPEDGHPAVEPRFRQVERFADLDEGVLSSESVASERLELEAGGCPISGASVGLCVKVSCNADRGASLFTKYRAKVERSPFPDVLKEHFIKHMYTWFSEAQKQRKPVKNLNDLILITGRVMTGDWATIAFSSRSQEHAASFNIKAVTVNASGTLWGRWSENLTLPKRHGPPRPTPIPDGEEPPYDQCIFIETFRAFDRPWYERLKTAITVKRKDGSRAKQLPKEKSISPTVQSELDLKLPSQDDDLADMPVNSIIHIYARGVQPLNLTGSGVCLWSRSLSSL</sequence>
<keyword evidence="2" id="KW-1185">Reference proteome</keyword>
<dbReference type="InParanoid" id="A0A0H2RB37"/>
<protein>
    <submittedName>
        <fullName evidence="1">Uncharacterized protein</fullName>
    </submittedName>
</protein>
<name>A0A0H2RB37_9AGAM</name>